<dbReference type="GO" id="GO:0006355">
    <property type="term" value="P:regulation of DNA-templated transcription"/>
    <property type="evidence" value="ECO:0007669"/>
    <property type="project" value="InterPro"/>
</dbReference>
<dbReference type="GO" id="GO:0000976">
    <property type="term" value="F:transcription cis-regulatory region binding"/>
    <property type="evidence" value="ECO:0007669"/>
    <property type="project" value="TreeGrafter"/>
</dbReference>
<dbReference type="Gene3D" id="3.40.50.2300">
    <property type="match status" value="1"/>
</dbReference>
<dbReference type="InterPro" id="IPR001867">
    <property type="entry name" value="OmpR/PhoB-type_DNA-bd"/>
</dbReference>
<feature type="domain" description="OmpR/PhoB-type" evidence="7">
    <location>
        <begin position="128"/>
        <end position="223"/>
    </location>
</feature>
<dbReference type="FunFam" id="1.10.10.10:FF:000018">
    <property type="entry name" value="DNA-binding response regulator ResD"/>
    <property type="match status" value="1"/>
</dbReference>
<dbReference type="EMBL" id="UOEI01000281">
    <property type="protein sequence ID" value="VAW00316.1"/>
    <property type="molecule type" value="Genomic_DNA"/>
</dbReference>
<keyword evidence="4" id="KW-0238">DNA-binding</keyword>
<dbReference type="PANTHER" id="PTHR48111:SF1">
    <property type="entry name" value="TWO-COMPONENT RESPONSE REGULATOR ORR33"/>
    <property type="match status" value="1"/>
</dbReference>
<evidence type="ECO:0000256" key="4">
    <source>
        <dbReference type="ARBA" id="ARBA00023125"/>
    </source>
</evidence>
<name>A0A3B0SZX8_9ZZZZ</name>
<evidence type="ECO:0000256" key="2">
    <source>
        <dbReference type="ARBA" id="ARBA00023012"/>
    </source>
</evidence>
<reference evidence="8" key="1">
    <citation type="submission" date="2018-06" db="EMBL/GenBank/DDBJ databases">
        <authorList>
            <person name="Zhirakovskaya E."/>
        </authorList>
    </citation>
    <scope>NUCLEOTIDE SEQUENCE</scope>
</reference>
<dbReference type="PANTHER" id="PTHR48111">
    <property type="entry name" value="REGULATOR OF RPOS"/>
    <property type="match status" value="1"/>
</dbReference>
<keyword evidence="3" id="KW-0805">Transcription regulation</keyword>
<proteinExistence type="predicted"/>
<dbReference type="GO" id="GO:0000156">
    <property type="term" value="F:phosphorelay response regulator activity"/>
    <property type="evidence" value="ECO:0007669"/>
    <property type="project" value="TreeGrafter"/>
</dbReference>
<dbReference type="InterPro" id="IPR036388">
    <property type="entry name" value="WH-like_DNA-bd_sf"/>
</dbReference>
<gene>
    <name evidence="8" type="ORF">MNBD_ACTINO01-697</name>
</gene>
<sequence length="224" mass="25154">MSEGTILLVEDHDEIAELIRFYLEREGFALVHATTGEEGLELLAHRKPRAVLLDLGLPGIDGIEVARIIRSRSDVPIVMLTARDSETDTIIGLEVGADDYVTKPFSPREVVARIQAVLRRSEERPVHKDVCSVAGFTVDSGRREVVTPSGETVRPTAREFDLLWYLCDHEGLVLSRAQILEAVWGYDYFGETRTVDVHVRQLRKKLDGFPIETIWGVGYKVEPS</sequence>
<dbReference type="InterPro" id="IPR039420">
    <property type="entry name" value="WalR-like"/>
</dbReference>
<dbReference type="Gene3D" id="6.10.250.690">
    <property type="match status" value="1"/>
</dbReference>
<keyword evidence="2" id="KW-0902">Two-component regulatory system</keyword>
<evidence type="ECO:0000256" key="1">
    <source>
        <dbReference type="ARBA" id="ARBA00022553"/>
    </source>
</evidence>
<dbReference type="InterPro" id="IPR001789">
    <property type="entry name" value="Sig_transdc_resp-reg_receiver"/>
</dbReference>
<feature type="domain" description="Response regulatory" evidence="6">
    <location>
        <begin position="5"/>
        <end position="118"/>
    </location>
</feature>
<dbReference type="GO" id="GO:0032993">
    <property type="term" value="C:protein-DNA complex"/>
    <property type="evidence" value="ECO:0007669"/>
    <property type="project" value="TreeGrafter"/>
</dbReference>
<keyword evidence="1" id="KW-0597">Phosphoprotein</keyword>
<dbReference type="Pfam" id="PF00486">
    <property type="entry name" value="Trans_reg_C"/>
    <property type="match status" value="1"/>
</dbReference>
<dbReference type="InterPro" id="IPR011006">
    <property type="entry name" value="CheY-like_superfamily"/>
</dbReference>
<evidence type="ECO:0000256" key="5">
    <source>
        <dbReference type="ARBA" id="ARBA00023163"/>
    </source>
</evidence>
<dbReference type="PROSITE" id="PS51755">
    <property type="entry name" value="OMPR_PHOB"/>
    <property type="match status" value="1"/>
</dbReference>
<dbReference type="SUPFAM" id="SSF46894">
    <property type="entry name" value="C-terminal effector domain of the bipartite response regulators"/>
    <property type="match status" value="1"/>
</dbReference>
<evidence type="ECO:0000259" key="7">
    <source>
        <dbReference type="PROSITE" id="PS51755"/>
    </source>
</evidence>
<dbReference type="PROSITE" id="PS50110">
    <property type="entry name" value="RESPONSE_REGULATORY"/>
    <property type="match status" value="1"/>
</dbReference>
<keyword evidence="5" id="KW-0804">Transcription</keyword>
<evidence type="ECO:0000313" key="8">
    <source>
        <dbReference type="EMBL" id="VAW00316.1"/>
    </source>
</evidence>
<organism evidence="8">
    <name type="scientific">hydrothermal vent metagenome</name>
    <dbReference type="NCBI Taxonomy" id="652676"/>
    <lineage>
        <taxon>unclassified sequences</taxon>
        <taxon>metagenomes</taxon>
        <taxon>ecological metagenomes</taxon>
    </lineage>
</organism>
<accession>A0A3B0SZX8</accession>
<evidence type="ECO:0000259" key="6">
    <source>
        <dbReference type="PROSITE" id="PS50110"/>
    </source>
</evidence>
<dbReference type="SMART" id="SM00448">
    <property type="entry name" value="REC"/>
    <property type="match status" value="1"/>
</dbReference>
<dbReference type="SMART" id="SM00862">
    <property type="entry name" value="Trans_reg_C"/>
    <property type="match status" value="1"/>
</dbReference>
<dbReference type="Pfam" id="PF00072">
    <property type="entry name" value="Response_reg"/>
    <property type="match status" value="1"/>
</dbReference>
<dbReference type="CDD" id="cd00383">
    <property type="entry name" value="trans_reg_C"/>
    <property type="match status" value="1"/>
</dbReference>
<dbReference type="AlphaFoldDB" id="A0A3B0SZX8"/>
<protein>
    <submittedName>
        <fullName evidence="8">Phosphate regulon transcriptional regulatory protein PhoB (SphR)</fullName>
    </submittedName>
</protein>
<dbReference type="Gene3D" id="1.10.10.10">
    <property type="entry name" value="Winged helix-like DNA-binding domain superfamily/Winged helix DNA-binding domain"/>
    <property type="match status" value="1"/>
</dbReference>
<dbReference type="GO" id="GO:0005829">
    <property type="term" value="C:cytosol"/>
    <property type="evidence" value="ECO:0007669"/>
    <property type="project" value="TreeGrafter"/>
</dbReference>
<evidence type="ECO:0000256" key="3">
    <source>
        <dbReference type="ARBA" id="ARBA00023015"/>
    </source>
</evidence>
<dbReference type="InterPro" id="IPR016032">
    <property type="entry name" value="Sig_transdc_resp-reg_C-effctor"/>
</dbReference>
<dbReference type="FunFam" id="3.40.50.2300:FF:000001">
    <property type="entry name" value="DNA-binding response regulator PhoB"/>
    <property type="match status" value="1"/>
</dbReference>
<dbReference type="SUPFAM" id="SSF52172">
    <property type="entry name" value="CheY-like"/>
    <property type="match status" value="1"/>
</dbReference>